<keyword evidence="2" id="KW-1185">Reference proteome</keyword>
<protein>
    <submittedName>
        <fullName evidence="1">19724_t:CDS:1</fullName>
    </submittedName>
</protein>
<name>A0A9W4TBT6_9GLOM</name>
<dbReference type="Proteomes" id="UP001153678">
    <property type="component" value="Unassembled WGS sequence"/>
</dbReference>
<accession>A0A9W4TBT6</accession>
<sequence length="40" mass="4652">ENMIPSSFLQIIWKKCEEFVVKFAKSNMSILPQKLSHNGE</sequence>
<evidence type="ECO:0000313" key="2">
    <source>
        <dbReference type="Proteomes" id="UP001153678"/>
    </source>
</evidence>
<dbReference type="AlphaFoldDB" id="A0A9W4TBT6"/>
<reference evidence="1" key="1">
    <citation type="submission" date="2022-08" db="EMBL/GenBank/DDBJ databases">
        <authorList>
            <person name="Kallberg Y."/>
            <person name="Tangrot J."/>
            <person name="Rosling A."/>
        </authorList>
    </citation>
    <scope>NUCLEOTIDE SEQUENCE</scope>
    <source>
        <strain evidence="1">Wild A</strain>
    </source>
</reference>
<organism evidence="1 2">
    <name type="scientific">Funneliformis geosporum</name>
    <dbReference type="NCBI Taxonomy" id="1117311"/>
    <lineage>
        <taxon>Eukaryota</taxon>
        <taxon>Fungi</taxon>
        <taxon>Fungi incertae sedis</taxon>
        <taxon>Mucoromycota</taxon>
        <taxon>Glomeromycotina</taxon>
        <taxon>Glomeromycetes</taxon>
        <taxon>Glomerales</taxon>
        <taxon>Glomeraceae</taxon>
        <taxon>Funneliformis</taxon>
    </lineage>
</organism>
<comment type="caution">
    <text evidence="1">The sequence shown here is derived from an EMBL/GenBank/DDBJ whole genome shotgun (WGS) entry which is preliminary data.</text>
</comment>
<gene>
    <name evidence="1" type="ORF">FWILDA_LOCUS19374</name>
</gene>
<evidence type="ECO:0000313" key="1">
    <source>
        <dbReference type="EMBL" id="CAI2200044.1"/>
    </source>
</evidence>
<dbReference type="EMBL" id="CAMKVN010023087">
    <property type="protein sequence ID" value="CAI2200044.1"/>
    <property type="molecule type" value="Genomic_DNA"/>
</dbReference>
<feature type="non-terminal residue" evidence="1">
    <location>
        <position position="1"/>
    </location>
</feature>
<proteinExistence type="predicted"/>